<evidence type="ECO:0000313" key="2">
    <source>
        <dbReference type="Proteomes" id="UP001474120"/>
    </source>
</evidence>
<name>A0ABU9L2D8_9FLAO</name>
<sequence>MVLILFTAVALSQEIIEKSINSESEKILVEFDLIDHIELFNSDSESRIVVKAEGSEQTPSFQITEINGYVLLKDFKSPSKDVMLERDKVCSVEPNYTSYEIYVPRNKNLYIAVIEGNFYATDFDGNLNLKLEDGTIKLNGMKKPVSVQLNSGSIFVHDIINTKIDAETNMGILVHNLTDKSNERPDKKLNETIGEAKNSLLIRAILANIYLYGSKG</sequence>
<dbReference type="EMBL" id="JBCDNA010000002">
    <property type="protein sequence ID" value="MEL4456601.1"/>
    <property type="molecule type" value="Genomic_DNA"/>
</dbReference>
<keyword evidence="2" id="KW-1185">Reference proteome</keyword>
<proteinExistence type="predicted"/>
<dbReference type="RefSeq" id="WP_342160752.1">
    <property type="nucleotide sequence ID" value="NZ_JBCDNA010000002.1"/>
</dbReference>
<reference evidence="1 2" key="1">
    <citation type="submission" date="2024-04" db="EMBL/GenBank/DDBJ databases">
        <title>whole genome sequencing of Lutimonas vermicola strain IMCC1616.</title>
        <authorList>
            <person name="Bae S.S."/>
        </authorList>
    </citation>
    <scope>NUCLEOTIDE SEQUENCE [LARGE SCALE GENOMIC DNA]</scope>
    <source>
        <strain evidence="1 2">IMCC1616</strain>
    </source>
</reference>
<evidence type="ECO:0000313" key="1">
    <source>
        <dbReference type="EMBL" id="MEL4456601.1"/>
    </source>
</evidence>
<protein>
    <recommendedName>
        <fullName evidence="3">Adhesin domain-containing protein</fullName>
    </recommendedName>
</protein>
<comment type="caution">
    <text evidence="1">The sequence shown here is derived from an EMBL/GenBank/DDBJ whole genome shotgun (WGS) entry which is preliminary data.</text>
</comment>
<accession>A0ABU9L2D8</accession>
<gene>
    <name evidence="1" type="ORF">AABB81_11895</name>
</gene>
<organism evidence="1 2">
    <name type="scientific">Lutimonas vermicola</name>
    <dbReference type="NCBI Taxonomy" id="414288"/>
    <lineage>
        <taxon>Bacteria</taxon>
        <taxon>Pseudomonadati</taxon>
        <taxon>Bacteroidota</taxon>
        <taxon>Flavobacteriia</taxon>
        <taxon>Flavobacteriales</taxon>
        <taxon>Flavobacteriaceae</taxon>
        <taxon>Lutimonas</taxon>
    </lineage>
</organism>
<evidence type="ECO:0008006" key="3">
    <source>
        <dbReference type="Google" id="ProtNLM"/>
    </source>
</evidence>
<dbReference type="Proteomes" id="UP001474120">
    <property type="component" value="Unassembled WGS sequence"/>
</dbReference>